<dbReference type="EMBL" id="CP013264">
    <property type="protein sequence ID" value="ALR21202.1"/>
    <property type="molecule type" value="Genomic_DNA"/>
</dbReference>
<feature type="transmembrane region" description="Helical" evidence="3">
    <location>
        <begin position="185"/>
        <end position="210"/>
    </location>
</feature>
<gene>
    <name evidence="5" type="ORF">ATN00_13790</name>
</gene>
<evidence type="ECO:0000313" key="5">
    <source>
        <dbReference type="EMBL" id="ALR21202.1"/>
    </source>
</evidence>
<dbReference type="InterPro" id="IPR043128">
    <property type="entry name" value="Rev_trsase/Diguanyl_cyclase"/>
</dbReference>
<feature type="domain" description="GGDEF" evidence="4">
    <location>
        <begin position="248"/>
        <end position="380"/>
    </location>
</feature>
<dbReference type="PANTHER" id="PTHR45138:SF9">
    <property type="entry name" value="DIGUANYLATE CYCLASE DGCM-RELATED"/>
    <property type="match status" value="1"/>
</dbReference>
<dbReference type="GO" id="GO:0052621">
    <property type="term" value="F:diguanylate cyclase activity"/>
    <property type="evidence" value="ECO:0007669"/>
    <property type="project" value="UniProtKB-EC"/>
</dbReference>
<protein>
    <recommendedName>
        <fullName evidence="1">diguanylate cyclase</fullName>
        <ecNumber evidence="1">2.7.7.65</ecNumber>
    </recommendedName>
</protein>
<evidence type="ECO:0000256" key="2">
    <source>
        <dbReference type="ARBA" id="ARBA00034247"/>
    </source>
</evidence>
<evidence type="ECO:0000259" key="4">
    <source>
        <dbReference type="PROSITE" id="PS50887"/>
    </source>
</evidence>
<keyword evidence="3" id="KW-0812">Transmembrane</keyword>
<evidence type="ECO:0000256" key="3">
    <source>
        <dbReference type="SAM" id="Phobius"/>
    </source>
</evidence>
<dbReference type="InterPro" id="IPR050469">
    <property type="entry name" value="Diguanylate_Cyclase"/>
</dbReference>
<feature type="transmembrane region" description="Helical" evidence="3">
    <location>
        <begin position="94"/>
        <end position="111"/>
    </location>
</feature>
<feature type="transmembrane region" description="Helical" evidence="3">
    <location>
        <begin position="150"/>
        <end position="173"/>
    </location>
</feature>
<name>A0A0S3F0L0_9SPHN</name>
<dbReference type="CDD" id="cd01949">
    <property type="entry name" value="GGDEF"/>
    <property type="match status" value="1"/>
</dbReference>
<sequence length="382" mass="41242">MNPAIILLALLFFTSAIMAIAMGIAWTQFGRHRHVRSWAIAYCISVVQWALNGAGLYFGSPLLISMTALAIMASATFTFIGVRQRAGRAVPWRWLLVPIIPCAIVGVYAALTRNGPLQGMAIPGYAGIMMLSSAAALWPRGRRFSAPEMAFFALLLLFAVFEACLATSAGLNWGGQQDAMDSYRVIMALGLPSIYVGTCVSAVLVVAGDLAHELRLRMQRDVLTDALNRLGLEAATARAIANAKRHGRPLTLVICDLDGFKALNDNHGHIAGDAALRSFVQLVTATIRRGDIVGRLGGDEFGLLLVDSDSTSAADVMERIRMEIGCMALPQAPQVKLQASFGIADLHEKDECLDDMVARADSALYRAKKDGKDRVRIWRAAA</sequence>
<dbReference type="OrthoDB" id="9812260at2"/>
<keyword evidence="3" id="KW-0472">Membrane</keyword>
<dbReference type="AlphaFoldDB" id="A0A0S3F0L0"/>
<dbReference type="KEGG" id="sbd:ATN00_13790"/>
<dbReference type="Gene3D" id="3.30.70.270">
    <property type="match status" value="1"/>
</dbReference>
<feature type="transmembrane region" description="Helical" evidence="3">
    <location>
        <begin position="117"/>
        <end position="138"/>
    </location>
</feature>
<accession>A0A0S3F0L0</accession>
<reference evidence="5 6" key="1">
    <citation type="submission" date="2015-11" db="EMBL/GenBank/DDBJ databases">
        <title>A Two-component Flavoprotein Monooxygenase System MeaXY Responsible for para-Hydroxylation of 2-Methyl-6-ethylaniline and 2,6-Diethylaniline in Sphingobium baderi DE-13.</title>
        <authorList>
            <person name="Cheng M."/>
            <person name="Meng Q."/>
            <person name="Yang Y."/>
            <person name="Chu C."/>
            <person name="Yan X."/>
            <person name="He J."/>
            <person name="Li S."/>
        </authorList>
    </citation>
    <scope>NUCLEOTIDE SEQUENCE [LARGE SCALE GENOMIC DNA]</scope>
    <source>
        <strain evidence="5 6">DE-13</strain>
    </source>
</reference>
<dbReference type="RefSeq" id="WP_062065663.1">
    <property type="nucleotide sequence ID" value="NZ_CP013264.1"/>
</dbReference>
<feature type="transmembrane region" description="Helical" evidence="3">
    <location>
        <begin position="38"/>
        <end position="57"/>
    </location>
</feature>
<feature type="transmembrane region" description="Helical" evidence="3">
    <location>
        <begin position="6"/>
        <end position="26"/>
    </location>
</feature>
<dbReference type="Proteomes" id="UP000056968">
    <property type="component" value="Chromosome"/>
</dbReference>
<dbReference type="EC" id="2.7.7.65" evidence="1"/>
<organism evidence="5 6">
    <name type="scientific">Sphingobium baderi</name>
    <dbReference type="NCBI Taxonomy" id="1332080"/>
    <lineage>
        <taxon>Bacteria</taxon>
        <taxon>Pseudomonadati</taxon>
        <taxon>Pseudomonadota</taxon>
        <taxon>Alphaproteobacteria</taxon>
        <taxon>Sphingomonadales</taxon>
        <taxon>Sphingomonadaceae</taxon>
        <taxon>Sphingobium</taxon>
    </lineage>
</organism>
<dbReference type="PANTHER" id="PTHR45138">
    <property type="entry name" value="REGULATORY COMPONENTS OF SENSORY TRANSDUCTION SYSTEM"/>
    <property type="match status" value="1"/>
</dbReference>
<dbReference type="FunFam" id="3.30.70.270:FF:000001">
    <property type="entry name" value="Diguanylate cyclase domain protein"/>
    <property type="match status" value="1"/>
</dbReference>
<evidence type="ECO:0000256" key="1">
    <source>
        <dbReference type="ARBA" id="ARBA00012528"/>
    </source>
</evidence>
<keyword evidence="6" id="KW-1185">Reference proteome</keyword>
<dbReference type="PROSITE" id="PS50887">
    <property type="entry name" value="GGDEF"/>
    <property type="match status" value="1"/>
</dbReference>
<comment type="catalytic activity">
    <reaction evidence="2">
        <text>2 GTP = 3',3'-c-di-GMP + 2 diphosphate</text>
        <dbReference type="Rhea" id="RHEA:24898"/>
        <dbReference type="ChEBI" id="CHEBI:33019"/>
        <dbReference type="ChEBI" id="CHEBI:37565"/>
        <dbReference type="ChEBI" id="CHEBI:58805"/>
        <dbReference type="EC" id="2.7.7.65"/>
    </reaction>
</comment>
<dbReference type="Pfam" id="PF00990">
    <property type="entry name" value="GGDEF"/>
    <property type="match status" value="1"/>
</dbReference>
<dbReference type="SUPFAM" id="SSF55073">
    <property type="entry name" value="Nucleotide cyclase"/>
    <property type="match status" value="1"/>
</dbReference>
<dbReference type="NCBIfam" id="TIGR00254">
    <property type="entry name" value="GGDEF"/>
    <property type="match status" value="1"/>
</dbReference>
<dbReference type="SMART" id="SM00267">
    <property type="entry name" value="GGDEF"/>
    <property type="match status" value="1"/>
</dbReference>
<dbReference type="InterPro" id="IPR029787">
    <property type="entry name" value="Nucleotide_cyclase"/>
</dbReference>
<evidence type="ECO:0000313" key="6">
    <source>
        <dbReference type="Proteomes" id="UP000056968"/>
    </source>
</evidence>
<keyword evidence="3" id="KW-1133">Transmembrane helix</keyword>
<feature type="transmembrane region" description="Helical" evidence="3">
    <location>
        <begin position="63"/>
        <end position="82"/>
    </location>
</feature>
<proteinExistence type="predicted"/>
<dbReference type="STRING" id="1332080.ATN00_13790"/>
<dbReference type="InterPro" id="IPR000160">
    <property type="entry name" value="GGDEF_dom"/>
</dbReference>